<keyword evidence="1" id="KW-0687">Ribonucleoprotein</keyword>
<dbReference type="AlphaFoldDB" id="U5YE39"/>
<dbReference type="GO" id="GO:0005840">
    <property type="term" value="C:ribosome"/>
    <property type="evidence" value="ECO:0007669"/>
    <property type="project" value="UniProtKB-KW"/>
</dbReference>
<dbReference type="RefSeq" id="YP_008816013.1">
    <property type="nucleotide sequence ID" value="NC_022860.1"/>
</dbReference>
<gene>
    <name evidence="1" type="primary">rps1</name>
</gene>
<reference evidence="1" key="1">
    <citation type="journal article" date="2013" name="Genome Biol. Evol.">
        <title>Tracing the evolution of streptophyte algae and their mitochondrial genome.</title>
        <authorList>
            <person name="Turmel M."/>
            <person name="Otis C."/>
            <person name="Lemieux C."/>
        </authorList>
    </citation>
    <scope>NUCLEOTIDE SEQUENCE</scope>
</reference>
<geneLocation type="mitochondrion" evidence="1"/>
<accession>U5YE39</accession>
<organism evidence="1">
    <name type="scientific">Closterium baillyanum</name>
    <dbReference type="NCBI Taxonomy" id="1416941"/>
    <lineage>
        <taxon>Eukaryota</taxon>
        <taxon>Viridiplantae</taxon>
        <taxon>Streptophyta</taxon>
        <taxon>Zygnematophyceae</taxon>
        <taxon>Zygnematophycidae</taxon>
        <taxon>Desmidiales</taxon>
        <taxon>Closteriaceae</taxon>
        <taxon>Closterium</taxon>
    </lineage>
</organism>
<dbReference type="GeneID" id="17675264"/>
<protein>
    <submittedName>
        <fullName evidence="1">Ribosomal protein S1</fullName>
    </submittedName>
</protein>
<proteinExistence type="predicted"/>
<name>U5YE39_9VIRI</name>
<sequence length="197" mass="22063">MNFAQLFQKSNSSLNQLQGNVLQCSVSQVRGDLVVVETGLARSSVCKQSELNTLSKITKANTFQRSCVIGIEDVESANGEPNLVFPKSLQKICKRKLVWTELTKVWRSAQNNRIRGFILNSVNGGYAVAIAGHIAFLPRSLRLERKAHIAQWRKFSILSMNPKIGNIVVKETSRTALRATVDTIKLRYAPFHIRPLN</sequence>
<dbReference type="EMBL" id="KF060940">
    <property type="protein sequence ID" value="AGZ90253.1"/>
    <property type="molecule type" value="Genomic_DNA"/>
</dbReference>
<keyword evidence="1" id="KW-0496">Mitochondrion</keyword>
<evidence type="ECO:0000313" key="1">
    <source>
        <dbReference type="EMBL" id="AGZ90253.1"/>
    </source>
</evidence>
<keyword evidence="1" id="KW-0689">Ribosomal protein</keyword>